<accession>A0A0B7NCL1</accession>
<evidence type="ECO:0000313" key="2">
    <source>
        <dbReference type="EMBL" id="CEP13113.1"/>
    </source>
</evidence>
<keyword evidence="3" id="KW-1185">Reference proteome</keyword>
<sequence length="176" mass="20843">MLKKVVDSDVISETQAGLLLPRKKSRLLQSDPVTCARYFHYKFRELEKLWKTCEDRPFVGFDLIEYFFRIEFQHRAFPHVHMLIWLEDAPLIPANDSDENDTRVCDFINSTITCEREWDGSPHTWNQGNSTAESRADLLRRQTYRHTATCRRRKHGQVVCRFNSPFLPMNEVVNHD</sequence>
<dbReference type="EMBL" id="LN729323">
    <property type="protein sequence ID" value="CEP13113.1"/>
    <property type="molecule type" value="Genomic_DNA"/>
</dbReference>
<dbReference type="Pfam" id="PF14214">
    <property type="entry name" value="Helitron_like_N"/>
    <property type="match status" value="1"/>
</dbReference>
<dbReference type="InterPro" id="IPR025476">
    <property type="entry name" value="Helitron_helicase-like"/>
</dbReference>
<gene>
    <name evidence="2" type="primary">PARPA_07163.1 scaffold 26649</name>
</gene>
<dbReference type="OrthoDB" id="2282872at2759"/>
<dbReference type="AlphaFoldDB" id="A0A0B7NCL1"/>
<dbReference type="Proteomes" id="UP000054107">
    <property type="component" value="Unassembled WGS sequence"/>
</dbReference>
<name>A0A0B7NCL1_9FUNG</name>
<organism evidence="2 3">
    <name type="scientific">Parasitella parasitica</name>
    <dbReference type="NCBI Taxonomy" id="35722"/>
    <lineage>
        <taxon>Eukaryota</taxon>
        <taxon>Fungi</taxon>
        <taxon>Fungi incertae sedis</taxon>
        <taxon>Mucoromycota</taxon>
        <taxon>Mucoromycotina</taxon>
        <taxon>Mucoromycetes</taxon>
        <taxon>Mucorales</taxon>
        <taxon>Mucorineae</taxon>
        <taxon>Mucoraceae</taxon>
        <taxon>Parasitella</taxon>
    </lineage>
</organism>
<reference evidence="2 3" key="1">
    <citation type="submission" date="2014-09" db="EMBL/GenBank/DDBJ databases">
        <authorList>
            <person name="Ellenberger Sabrina"/>
        </authorList>
    </citation>
    <scope>NUCLEOTIDE SEQUENCE [LARGE SCALE GENOMIC DNA]</scope>
    <source>
        <strain evidence="2 3">CBS 412.66</strain>
    </source>
</reference>
<protein>
    <recommendedName>
        <fullName evidence="1">Helitron helicase-like domain-containing protein</fullName>
    </recommendedName>
</protein>
<evidence type="ECO:0000259" key="1">
    <source>
        <dbReference type="Pfam" id="PF14214"/>
    </source>
</evidence>
<proteinExistence type="predicted"/>
<dbReference type="STRING" id="35722.A0A0B7NCL1"/>
<evidence type="ECO:0000313" key="3">
    <source>
        <dbReference type="Proteomes" id="UP000054107"/>
    </source>
</evidence>
<feature type="domain" description="Helitron helicase-like" evidence="1">
    <location>
        <begin position="21"/>
        <end position="84"/>
    </location>
</feature>